<sequence>MVTALKVDMILKKEAVQQNLLDVTDPYAEFLNAKVFLRIYSNWAQPTDRQAKTLDSHALLVAALMVAKSRSRQARVIRRSGCFSYKRLGGVIGNQLIGPYFYRENLTVNKFSIVNLVKLKLSTRQKVLKDNLSFTKWVSSMVVKSVEELQSNTVRAVVWCREERGSDLDTCMSVKQGGLLSAHLFSLYEEYLDGGGVLIGNENRMPDNHFKQNINDSFFDYWDPEAKDARKEVMKQLGEMMTSAPCPREGENTSNLYRMLVKKLREQISNFDSNPEVVDLATKKLAKWVENLVKEAYYRKQGKIGAPRPKEVKGHSVSEVDKRKLQVINLQKDTKKLLQENILNRHQNEADGKQKVDVKIRKRPNFINKKGSSARNEMAKSFTNLDFSPGVDESDLITQTNNLRIDGPDKTHMYMVDQDTRGSRNHSKPRQMEKEEEPRTEEPSVSAASVNSCFVENKSSSHLVKNWSSWMVNLTRKAKNFVKWDASIVNVIENVDEKEPTNSVTVMQEKWDKMRTENVANKLRKNQSTTVGNSEEEPSRPKCSTSESNLQTFSTRSIHTDTF</sequence>
<dbReference type="AlphaFoldDB" id="T1HUA1"/>
<dbReference type="VEuPathDB" id="VectorBase:RPRC007621"/>
<keyword evidence="3" id="KW-1185">Reference proteome</keyword>
<protein>
    <submittedName>
        <fullName evidence="2">Uncharacterized protein</fullName>
    </submittedName>
</protein>
<accession>T1HUA1</accession>
<dbReference type="EMBL" id="ACPB03016215">
    <property type="status" value="NOT_ANNOTATED_CDS"/>
    <property type="molecule type" value="Genomic_DNA"/>
</dbReference>
<organism evidence="2 3">
    <name type="scientific">Rhodnius prolixus</name>
    <name type="common">Triatomid bug</name>
    <dbReference type="NCBI Taxonomy" id="13249"/>
    <lineage>
        <taxon>Eukaryota</taxon>
        <taxon>Metazoa</taxon>
        <taxon>Ecdysozoa</taxon>
        <taxon>Arthropoda</taxon>
        <taxon>Hexapoda</taxon>
        <taxon>Insecta</taxon>
        <taxon>Pterygota</taxon>
        <taxon>Neoptera</taxon>
        <taxon>Paraneoptera</taxon>
        <taxon>Hemiptera</taxon>
        <taxon>Heteroptera</taxon>
        <taxon>Panheteroptera</taxon>
        <taxon>Cimicomorpha</taxon>
        <taxon>Reduviidae</taxon>
        <taxon>Triatominae</taxon>
        <taxon>Rhodnius</taxon>
    </lineage>
</organism>
<dbReference type="Proteomes" id="UP000015103">
    <property type="component" value="Unassembled WGS sequence"/>
</dbReference>
<dbReference type="HOGENOM" id="CLU_484240_0_0_1"/>
<dbReference type="InParanoid" id="T1HUA1"/>
<dbReference type="EnsemblMetazoa" id="RPRC007621-RA">
    <property type="protein sequence ID" value="RPRC007621-PA"/>
    <property type="gene ID" value="RPRC007621"/>
</dbReference>
<dbReference type="EMBL" id="ACPB03016216">
    <property type="status" value="NOT_ANNOTATED_CDS"/>
    <property type="molecule type" value="Genomic_DNA"/>
</dbReference>
<evidence type="ECO:0000256" key="1">
    <source>
        <dbReference type="SAM" id="MobiDB-lite"/>
    </source>
</evidence>
<feature type="compositionally biased region" description="Polar residues" evidence="1">
    <location>
        <begin position="542"/>
        <end position="557"/>
    </location>
</feature>
<proteinExistence type="predicted"/>
<evidence type="ECO:0000313" key="3">
    <source>
        <dbReference type="Proteomes" id="UP000015103"/>
    </source>
</evidence>
<feature type="region of interest" description="Disordered" evidence="1">
    <location>
        <begin position="522"/>
        <end position="563"/>
    </location>
</feature>
<name>T1HUA1_RHOPR</name>
<reference evidence="2" key="1">
    <citation type="submission" date="2015-05" db="UniProtKB">
        <authorList>
            <consortium name="EnsemblMetazoa"/>
        </authorList>
    </citation>
    <scope>IDENTIFICATION</scope>
</reference>
<feature type="compositionally biased region" description="Basic and acidic residues" evidence="1">
    <location>
        <begin position="430"/>
        <end position="442"/>
    </location>
</feature>
<dbReference type="EMBL" id="ACPB03016217">
    <property type="status" value="NOT_ANNOTATED_CDS"/>
    <property type="molecule type" value="Genomic_DNA"/>
</dbReference>
<feature type="region of interest" description="Disordered" evidence="1">
    <location>
        <begin position="418"/>
        <end position="448"/>
    </location>
</feature>
<evidence type="ECO:0000313" key="2">
    <source>
        <dbReference type="EnsemblMetazoa" id="RPRC007621-PA"/>
    </source>
</evidence>